<protein>
    <submittedName>
        <fullName evidence="2">Uncharacterized protein</fullName>
    </submittedName>
</protein>
<dbReference type="Proteomes" id="UP000240493">
    <property type="component" value="Unassembled WGS sequence"/>
</dbReference>
<proteinExistence type="predicted"/>
<name>A0A2T3YSF0_TRIA4</name>
<evidence type="ECO:0000313" key="2">
    <source>
        <dbReference type="EMBL" id="PTB35501.1"/>
    </source>
</evidence>
<sequence length="183" mass="20193">MWVCRGFDPESQGLIFPLCGAQANPQLTPNQRPFDSCLGQRCTGCMNRAGSKGKPRKSGQAWMQEEGKMKGTRKTSGPCLLGSLREDPLTASFFPAAPPQRLTCMCLEIRMRCQPICSQYQELCLVLVSATVRLHKCTLDMCAVVTLLAACSSHRLSDAWFRTRSLCSESRRGGSQRGRARAT</sequence>
<dbReference type="EMBL" id="KZ679275">
    <property type="protein sequence ID" value="PTB35501.1"/>
    <property type="molecule type" value="Genomic_DNA"/>
</dbReference>
<evidence type="ECO:0000256" key="1">
    <source>
        <dbReference type="SAM" id="MobiDB-lite"/>
    </source>
</evidence>
<feature type="region of interest" description="Disordered" evidence="1">
    <location>
        <begin position="48"/>
        <end position="75"/>
    </location>
</feature>
<reference evidence="2 3" key="1">
    <citation type="submission" date="2016-07" db="EMBL/GenBank/DDBJ databases">
        <title>Multiple horizontal gene transfer events from other fungi enriched the ability of initially mycotrophic Trichoderma (Ascomycota) to feed on dead plant biomass.</title>
        <authorList>
            <consortium name="DOE Joint Genome Institute"/>
            <person name="Aerts A."/>
            <person name="Atanasova L."/>
            <person name="Chenthamara K."/>
            <person name="Zhang J."/>
            <person name="Grujic M."/>
            <person name="Henrissat B."/>
            <person name="Kuo A."/>
            <person name="Salamov A."/>
            <person name="Lipzen A."/>
            <person name="Labutti K."/>
            <person name="Barry K."/>
            <person name="Miao Y."/>
            <person name="Rahimi M.J."/>
            <person name="Shen Q."/>
            <person name="Grigoriev I.V."/>
            <person name="Kubicek C.P."/>
            <person name="Druzhinina I.S."/>
        </authorList>
    </citation>
    <scope>NUCLEOTIDE SEQUENCE [LARGE SCALE GENOMIC DNA]</scope>
    <source>
        <strain evidence="2 3">CBS 433.97</strain>
    </source>
</reference>
<evidence type="ECO:0000313" key="3">
    <source>
        <dbReference type="Proteomes" id="UP000240493"/>
    </source>
</evidence>
<gene>
    <name evidence="2" type="ORF">M441DRAFT_328938</name>
</gene>
<organism evidence="2 3">
    <name type="scientific">Trichoderma asperellum (strain ATCC 204424 / CBS 433.97 / NBRC 101777)</name>
    <dbReference type="NCBI Taxonomy" id="1042311"/>
    <lineage>
        <taxon>Eukaryota</taxon>
        <taxon>Fungi</taxon>
        <taxon>Dikarya</taxon>
        <taxon>Ascomycota</taxon>
        <taxon>Pezizomycotina</taxon>
        <taxon>Sordariomycetes</taxon>
        <taxon>Hypocreomycetidae</taxon>
        <taxon>Hypocreales</taxon>
        <taxon>Hypocreaceae</taxon>
        <taxon>Trichoderma</taxon>
    </lineage>
</organism>
<dbReference type="AlphaFoldDB" id="A0A2T3YSF0"/>
<accession>A0A2T3YSF0</accession>
<keyword evidence="3" id="KW-1185">Reference proteome</keyword>